<accession>A0A7L5E105</accession>
<dbReference type="EMBL" id="CP051682">
    <property type="protein sequence ID" value="QJD97042.1"/>
    <property type="molecule type" value="Genomic_DNA"/>
</dbReference>
<dbReference type="SUPFAM" id="SSF140356">
    <property type="entry name" value="PPK N-terminal domain-like"/>
    <property type="match status" value="1"/>
</dbReference>
<dbReference type="HAMAP" id="MF_00347">
    <property type="entry name" value="Polyphosphate_kinase"/>
    <property type="match status" value="1"/>
</dbReference>
<evidence type="ECO:0000256" key="9">
    <source>
        <dbReference type="SAM" id="Coils"/>
    </source>
</evidence>
<reference evidence="11 12" key="1">
    <citation type="submission" date="2020-04" db="EMBL/GenBank/DDBJ databases">
        <title>Genome sequencing of novel species.</title>
        <authorList>
            <person name="Heo J."/>
            <person name="Kim S.-J."/>
            <person name="Kim J.-S."/>
            <person name="Hong S.-B."/>
            <person name="Kwon S.-W."/>
        </authorList>
    </citation>
    <scope>NUCLEOTIDE SEQUENCE [LARGE SCALE GENOMIC DNA]</scope>
    <source>
        <strain evidence="11 12">F39-2</strain>
    </source>
</reference>
<proteinExistence type="inferred from homology"/>
<dbReference type="Gene3D" id="3.30.1840.10">
    <property type="entry name" value="Polyphosphate kinase middle domain"/>
    <property type="match status" value="1"/>
</dbReference>
<comment type="similarity">
    <text evidence="7 8">Belongs to the polyphosphate kinase 1 (PPK1) family.</text>
</comment>
<keyword evidence="7" id="KW-0479">Metal-binding</keyword>
<feature type="binding site" evidence="7">
    <location>
        <position position="459"/>
    </location>
    <ligand>
        <name>ATP</name>
        <dbReference type="ChEBI" id="CHEBI:30616"/>
    </ligand>
</feature>
<dbReference type="PROSITE" id="PS50035">
    <property type="entry name" value="PLD"/>
    <property type="match status" value="1"/>
</dbReference>
<evidence type="ECO:0000256" key="4">
    <source>
        <dbReference type="ARBA" id="ARBA00022777"/>
    </source>
</evidence>
<dbReference type="SUPFAM" id="SSF143724">
    <property type="entry name" value="PHP14-like"/>
    <property type="match status" value="1"/>
</dbReference>
<name>A0A7L5E105_9SPHI</name>
<dbReference type="InterPro" id="IPR025200">
    <property type="entry name" value="PPK_C_dom2"/>
</dbReference>
<feature type="binding site" evidence="7">
    <location>
        <position position="366"/>
    </location>
    <ligand>
        <name>Mg(2+)</name>
        <dbReference type="ChEBI" id="CHEBI:18420"/>
    </ligand>
</feature>
<dbReference type="Pfam" id="PF13090">
    <property type="entry name" value="PP_kinase_C"/>
    <property type="match status" value="1"/>
</dbReference>
<dbReference type="Pfam" id="PF13089">
    <property type="entry name" value="PP_kinase_N"/>
    <property type="match status" value="1"/>
</dbReference>
<dbReference type="Gene3D" id="1.20.58.310">
    <property type="entry name" value="Polyphosphate kinase N-terminal domain"/>
    <property type="match status" value="1"/>
</dbReference>
<evidence type="ECO:0000256" key="3">
    <source>
        <dbReference type="ARBA" id="ARBA00022741"/>
    </source>
</evidence>
<dbReference type="InterPro" id="IPR036830">
    <property type="entry name" value="PP_kinase_middle_dom_sf"/>
</dbReference>
<keyword evidence="9" id="KW-0175">Coiled coil</keyword>
<keyword evidence="2 7" id="KW-0808">Transferase</keyword>
<dbReference type="EC" id="2.7.4.1" evidence="7 8"/>
<comment type="cofactor">
    <cofactor evidence="7">
        <name>Mg(2+)</name>
        <dbReference type="ChEBI" id="CHEBI:18420"/>
    </cofactor>
</comment>
<dbReference type="KEGG" id="mrob:HH214_14780"/>
<dbReference type="InterPro" id="IPR041108">
    <property type="entry name" value="PP_kinase_C_1"/>
</dbReference>
<feature type="binding site" evidence="7">
    <location>
        <position position="396"/>
    </location>
    <ligand>
        <name>Mg(2+)</name>
        <dbReference type="ChEBI" id="CHEBI:18420"/>
    </ligand>
</feature>
<feature type="binding site" evidence="7">
    <location>
        <position position="560"/>
    </location>
    <ligand>
        <name>ATP</name>
        <dbReference type="ChEBI" id="CHEBI:30616"/>
    </ligand>
</feature>
<gene>
    <name evidence="11" type="primary">ppk1</name>
    <name evidence="7" type="synonym">ppk</name>
    <name evidence="11" type="ORF">HH214_14780</name>
</gene>
<dbReference type="InterPro" id="IPR024953">
    <property type="entry name" value="PP_kinase_middle"/>
</dbReference>
<feature type="active site" description="Phosphohistidine intermediate" evidence="7">
    <location>
        <position position="426"/>
    </location>
</feature>
<evidence type="ECO:0000256" key="8">
    <source>
        <dbReference type="RuleBase" id="RU003800"/>
    </source>
</evidence>
<keyword evidence="6 7" id="KW-0460">Magnesium</keyword>
<dbReference type="PANTHER" id="PTHR30218:SF0">
    <property type="entry name" value="POLYPHOSPHATE KINASE"/>
    <property type="match status" value="1"/>
</dbReference>
<feature type="binding site" evidence="7">
    <location>
        <position position="588"/>
    </location>
    <ligand>
        <name>ATP</name>
        <dbReference type="ChEBI" id="CHEBI:30616"/>
    </ligand>
</feature>
<protein>
    <recommendedName>
        <fullName evidence="7 8">Polyphosphate kinase</fullName>
        <ecNumber evidence="7 8">2.7.4.1</ecNumber>
    </recommendedName>
    <alternativeName>
        <fullName evidence="7">ATP-polyphosphate phosphotransferase</fullName>
    </alternativeName>
    <alternativeName>
        <fullName evidence="7">Polyphosphoric acid kinase</fullName>
    </alternativeName>
</protein>
<evidence type="ECO:0000313" key="11">
    <source>
        <dbReference type="EMBL" id="QJD97042.1"/>
    </source>
</evidence>
<dbReference type="InterPro" id="IPR036832">
    <property type="entry name" value="PPK_N_dom_sf"/>
</dbReference>
<keyword evidence="4 7" id="KW-0418">Kinase</keyword>
<feature type="binding site" evidence="7">
    <location>
        <position position="43"/>
    </location>
    <ligand>
        <name>ATP</name>
        <dbReference type="ChEBI" id="CHEBI:30616"/>
    </ligand>
</feature>
<feature type="coiled-coil region" evidence="9">
    <location>
        <begin position="64"/>
        <end position="91"/>
    </location>
</feature>
<evidence type="ECO:0000256" key="6">
    <source>
        <dbReference type="ARBA" id="ARBA00022842"/>
    </source>
</evidence>
<dbReference type="Pfam" id="PF02503">
    <property type="entry name" value="PP_kinase"/>
    <property type="match status" value="1"/>
</dbReference>
<evidence type="ECO:0000256" key="5">
    <source>
        <dbReference type="ARBA" id="ARBA00022840"/>
    </source>
</evidence>
<comment type="function">
    <text evidence="7 8">Catalyzes the reversible transfer of the terminal phosphate of ATP to form a long-chain polyphosphate (polyP).</text>
</comment>
<evidence type="ECO:0000256" key="7">
    <source>
        <dbReference type="HAMAP-Rule" id="MF_00347"/>
    </source>
</evidence>
<dbReference type="PANTHER" id="PTHR30218">
    <property type="entry name" value="POLYPHOSPHATE KINASE"/>
    <property type="match status" value="1"/>
</dbReference>
<dbReference type="InterPro" id="IPR025198">
    <property type="entry name" value="PPK_N_dom"/>
</dbReference>
<dbReference type="InterPro" id="IPR003414">
    <property type="entry name" value="PP_kinase"/>
</dbReference>
<dbReference type="CDD" id="cd09167">
    <property type="entry name" value="PLDc_EcPPK1_C2_like"/>
    <property type="match status" value="1"/>
</dbReference>
<dbReference type="GO" id="GO:0005524">
    <property type="term" value="F:ATP binding"/>
    <property type="evidence" value="ECO:0007669"/>
    <property type="project" value="UniProtKB-KW"/>
</dbReference>
<keyword evidence="3 7" id="KW-0547">Nucleotide-binding</keyword>
<dbReference type="GO" id="GO:0006799">
    <property type="term" value="P:polyphosphate biosynthetic process"/>
    <property type="evidence" value="ECO:0007669"/>
    <property type="project" value="UniProtKB-UniRule"/>
</dbReference>
<keyword evidence="12" id="KW-1185">Reference proteome</keyword>
<dbReference type="SUPFAM" id="SSF56024">
    <property type="entry name" value="Phospholipase D/nuclease"/>
    <property type="match status" value="2"/>
</dbReference>
<comment type="PTM">
    <text evidence="7 8">An intermediate of this reaction is the autophosphorylated ppk in which a phosphate is covalently linked to a histidine residue through a N-P bond.</text>
</comment>
<evidence type="ECO:0000256" key="1">
    <source>
        <dbReference type="ARBA" id="ARBA00022553"/>
    </source>
</evidence>
<keyword evidence="5 7" id="KW-0067">ATP-binding</keyword>
<evidence type="ECO:0000313" key="12">
    <source>
        <dbReference type="Proteomes" id="UP000503278"/>
    </source>
</evidence>
<organism evidence="11 12">
    <name type="scientific">Mucilaginibacter robiniae</name>
    <dbReference type="NCBI Taxonomy" id="2728022"/>
    <lineage>
        <taxon>Bacteria</taxon>
        <taxon>Pseudomonadati</taxon>
        <taxon>Bacteroidota</taxon>
        <taxon>Sphingobacteriia</taxon>
        <taxon>Sphingobacteriales</taxon>
        <taxon>Sphingobacteriaceae</taxon>
        <taxon>Mucilaginibacter</taxon>
    </lineage>
</organism>
<dbReference type="PIRSF" id="PIRSF015589">
    <property type="entry name" value="PP_kinase"/>
    <property type="match status" value="1"/>
</dbReference>
<dbReference type="Gene3D" id="3.30.870.10">
    <property type="entry name" value="Endonuclease Chain A"/>
    <property type="match status" value="2"/>
</dbReference>
<keyword evidence="1 7" id="KW-0597">Phosphoprotein</keyword>
<dbReference type="GO" id="GO:0008976">
    <property type="term" value="F:polyphosphate kinase activity"/>
    <property type="evidence" value="ECO:0007669"/>
    <property type="project" value="UniProtKB-UniRule"/>
</dbReference>
<dbReference type="NCBIfam" id="NF003917">
    <property type="entry name" value="PRK05443.1-1"/>
    <property type="match status" value="1"/>
</dbReference>
<dbReference type="Proteomes" id="UP000503278">
    <property type="component" value="Chromosome"/>
</dbReference>
<dbReference type="NCBIfam" id="TIGR03705">
    <property type="entry name" value="poly_P_kin"/>
    <property type="match status" value="1"/>
</dbReference>
<dbReference type="InterPro" id="IPR001736">
    <property type="entry name" value="PLipase_D/transphosphatidylase"/>
</dbReference>
<dbReference type="AlphaFoldDB" id="A0A7L5E105"/>
<comment type="catalytic activity">
    <reaction evidence="7 8">
        <text>[phosphate](n) + ATP = [phosphate](n+1) + ADP</text>
        <dbReference type="Rhea" id="RHEA:19573"/>
        <dbReference type="Rhea" id="RHEA-COMP:9859"/>
        <dbReference type="Rhea" id="RHEA-COMP:14280"/>
        <dbReference type="ChEBI" id="CHEBI:16838"/>
        <dbReference type="ChEBI" id="CHEBI:30616"/>
        <dbReference type="ChEBI" id="CHEBI:456216"/>
        <dbReference type="EC" id="2.7.4.1"/>
    </reaction>
</comment>
<evidence type="ECO:0000256" key="2">
    <source>
        <dbReference type="ARBA" id="ARBA00022679"/>
    </source>
</evidence>
<sequence length="679" mass="78519">MQPYYFNRDLSWLSFNGRILQEAARNTVPVLERINFLSIYSSNLDEFYRVRMPVLQALQNLHDKDNDQQEAAARQNELEQAQQLIQQQLNEYGRILTTELLPLLQQNHVQLLYNVPLPEAVQQLAADYFYSQVMAFLQPVFLSATSSFFPENNKLYLLTLLQDNAGQEQYAVVNIPSDELPRFFSVTIEEQQYLIFLDDLVRCHLDKIFPQHEVRGSYSFKVNRDAELDFKDEYTDNLADRLEQQIKKRDLGLATRFLYEPSLPLRALYRLSEFLNLQSNSAVAGGRYHNLRDLASLPIENKALSYPKWSPIRIDALAREASLLDTLDKQDFILHTPYNSYNQILRFFNEAALRPDVVEINVTLYRVASDSKIVNALMSAAKSGKQVNVVVELKARFDEANNLKWAKKLKAAGAKMIYSATALKVHAKTALVKIKQGNRTHYRGLLATGNFNENTARFYTDHILLTANESLLREMELLFLFLAKKRKPETPDLIPFQHLLVAQFNLQQQFIALIDQEIASAQQGQPAYIHIKLNNLEEERLINKLYEASQAGVRIRMIVRSICRLVPGIPGMSENITVTRIVDRYLEHGRVFVFGNQGNPKVYLGSADWMNRNIYHRIEVCFPVYDEHIRQQMLQLMDIQLHDNVQAVRIDEHLNNIPVKTDGLPIRSQQEIYQQLTKQ</sequence>
<evidence type="ECO:0000259" key="10">
    <source>
        <dbReference type="PROSITE" id="PS50035"/>
    </source>
</evidence>
<feature type="domain" description="PLD phosphodiesterase" evidence="10">
    <location>
        <begin position="583"/>
        <end position="613"/>
    </location>
</feature>
<dbReference type="GO" id="GO:0009358">
    <property type="term" value="C:polyphosphate kinase complex"/>
    <property type="evidence" value="ECO:0007669"/>
    <property type="project" value="InterPro"/>
</dbReference>
<dbReference type="Pfam" id="PF17941">
    <property type="entry name" value="PP_kinase_C_1"/>
    <property type="match status" value="1"/>
</dbReference>
<dbReference type="GO" id="GO:0046872">
    <property type="term" value="F:metal ion binding"/>
    <property type="evidence" value="ECO:0007669"/>
    <property type="project" value="UniProtKB-KW"/>
</dbReference>
<dbReference type="RefSeq" id="WP_169608878.1">
    <property type="nucleotide sequence ID" value="NZ_CP051682.1"/>
</dbReference>